<protein>
    <submittedName>
        <fullName evidence="1">Uncharacterized protein</fullName>
    </submittedName>
</protein>
<comment type="caution">
    <text evidence="1">The sequence shown here is derived from an EMBL/GenBank/DDBJ whole genome shotgun (WGS) entry which is preliminary data.</text>
</comment>
<reference evidence="1" key="2">
    <citation type="journal article" date="2022" name="New Phytol.">
        <title>Evolutionary transition to the ectomycorrhizal habit in the genomes of a hyperdiverse lineage of mushroom-forming fungi.</title>
        <authorList>
            <person name="Looney B."/>
            <person name="Miyauchi S."/>
            <person name="Morin E."/>
            <person name="Drula E."/>
            <person name="Courty P.E."/>
            <person name="Kohler A."/>
            <person name="Kuo A."/>
            <person name="LaButti K."/>
            <person name="Pangilinan J."/>
            <person name="Lipzen A."/>
            <person name="Riley R."/>
            <person name="Andreopoulos W."/>
            <person name="He G."/>
            <person name="Johnson J."/>
            <person name="Nolan M."/>
            <person name="Tritt A."/>
            <person name="Barry K.W."/>
            <person name="Grigoriev I.V."/>
            <person name="Nagy L.G."/>
            <person name="Hibbett D."/>
            <person name="Henrissat B."/>
            <person name="Matheny P.B."/>
            <person name="Labbe J."/>
            <person name="Martin F.M."/>
        </authorList>
    </citation>
    <scope>NUCLEOTIDE SEQUENCE</scope>
    <source>
        <strain evidence="1">HHB10654</strain>
    </source>
</reference>
<dbReference type="Proteomes" id="UP000814140">
    <property type="component" value="Unassembled WGS sequence"/>
</dbReference>
<dbReference type="EMBL" id="MU277392">
    <property type="protein sequence ID" value="KAI0054564.1"/>
    <property type="molecule type" value="Genomic_DNA"/>
</dbReference>
<name>A0ACB8SDE9_9AGAM</name>
<accession>A0ACB8SDE9</accession>
<organism evidence="1 2">
    <name type="scientific">Artomyces pyxidatus</name>
    <dbReference type="NCBI Taxonomy" id="48021"/>
    <lineage>
        <taxon>Eukaryota</taxon>
        <taxon>Fungi</taxon>
        <taxon>Dikarya</taxon>
        <taxon>Basidiomycota</taxon>
        <taxon>Agaricomycotina</taxon>
        <taxon>Agaricomycetes</taxon>
        <taxon>Russulales</taxon>
        <taxon>Auriscalpiaceae</taxon>
        <taxon>Artomyces</taxon>
    </lineage>
</organism>
<evidence type="ECO:0000313" key="2">
    <source>
        <dbReference type="Proteomes" id="UP000814140"/>
    </source>
</evidence>
<proteinExistence type="predicted"/>
<evidence type="ECO:0000313" key="1">
    <source>
        <dbReference type="EMBL" id="KAI0054564.1"/>
    </source>
</evidence>
<sequence length="65" mass="7455">MPDKAMEAKEYELVVFSPNDPEDPVNWRLRRKLFVTASICILSFCACVFVPRVWGSELIAEYIGC</sequence>
<keyword evidence="2" id="KW-1185">Reference proteome</keyword>
<reference evidence="1" key="1">
    <citation type="submission" date="2021-03" db="EMBL/GenBank/DDBJ databases">
        <authorList>
            <consortium name="DOE Joint Genome Institute"/>
            <person name="Ahrendt S."/>
            <person name="Looney B.P."/>
            <person name="Miyauchi S."/>
            <person name="Morin E."/>
            <person name="Drula E."/>
            <person name="Courty P.E."/>
            <person name="Chicoki N."/>
            <person name="Fauchery L."/>
            <person name="Kohler A."/>
            <person name="Kuo A."/>
            <person name="Labutti K."/>
            <person name="Pangilinan J."/>
            <person name="Lipzen A."/>
            <person name="Riley R."/>
            <person name="Andreopoulos W."/>
            <person name="He G."/>
            <person name="Johnson J."/>
            <person name="Barry K.W."/>
            <person name="Grigoriev I.V."/>
            <person name="Nagy L."/>
            <person name="Hibbett D."/>
            <person name="Henrissat B."/>
            <person name="Matheny P.B."/>
            <person name="Labbe J."/>
            <person name="Martin F."/>
        </authorList>
    </citation>
    <scope>NUCLEOTIDE SEQUENCE</scope>
    <source>
        <strain evidence="1">HHB10654</strain>
    </source>
</reference>
<gene>
    <name evidence="1" type="ORF">BV25DRAFT_1833607</name>
</gene>